<keyword evidence="5" id="KW-1185">Reference proteome</keyword>
<dbReference type="STRING" id="1121393.SAMN02745216_00788"/>
<keyword evidence="2" id="KW-0129">CBS domain</keyword>
<organism evidence="4 5">
    <name type="scientific">Desulfatibacillum alkenivorans DSM 16219</name>
    <dbReference type="NCBI Taxonomy" id="1121393"/>
    <lineage>
        <taxon>Bacteria</taxon>
        <taxon>Pseudomonadati</taxon>
        <taxon>Thermodesulfobacteriota</taxon>
        <taxon>Desulfobacteria</taxon>
        <taxon>Desulfobacterales</taxon>
        <taxon>Desulfatibacillaceae</taxon>
        <taxon>Desulfatibacillum</taxon>
    </lineage>
</organism>
<gene>
    <name evidence="4" type="ORF">SAMN02745216_00788</name>
</gene>
<dbReference type="InterPro" id="IPR000644">
    <property type="entry name" value="CBS_dom"/>
</dbReference>
<dbReference type="SMART" id="SM00116">
    <property type="entry name" value="CBS"/>
    <property type="match status" value="2"/>
</dbReference>
<evidence type="ECO:0000256" key="1">
    <source>
        <dbReference type="ARBA" id="ARBA00022737"/>
    </source>
</evidence>
<sequence length="202" mass="22154">MRIESLMVKNPLCVDVNASISEAIKLMQGNSIRHLPVVEKGGVLRGFVTLSDLKQGLIPSMLGDLSLTDLMIKNPVTVKPDEDVEDAAQIIYRKKIGGLPVVDDNNRLLGIITVTDILRAFVEMMGILTHSVRLDVRVGDEPDAFAKVSTIIQQTGGHVISVGLAPHRTHENIYYFRLSANGQDAIRQALENAGYEVLGVWQ</sequence>
<evidence type="ECO:0000256" key="2">
    <source>
        <dbReference type="PROSITE-ProRule" id="PRU00703"/>
    </source>
</evidence>
<name>A0A1M6FD58_9BACT</name>
<dbReference type="OrthoDB" id="9780653at2"/>
<dbReference type="PROSITE" id="PS51371">
    <property type="entry name" value="CBS"/>
    <property type="match status" value="2"/>
</dbReference>
<dbReference type="CDD" id="cd04584">
    <property type="entry name" value="CBS_pair_AcuB_like"/>
    <property type="match status" value="1"/>
</dbReference>
<dbReference type="EMBL" id="FQZU01000003">
    <property type="protein sequence ID" value="SHI95583.1"/>
    <property type="molecule type" value="Genomic_DNA"/>
</dbReference>
<dbReference type="PANTHER" id="PTHR48108:SF34">
    <property type="entry name" value="CBS DOMAIN-CONTAINING PROTEIN YHCV"/>
    <property type="match status" value="1"/>
</dbReference>
<reference evidence="5" key="1">
    <citation type="submission" date="2016-11" db="EMBL/GenBank/DDBJ databases">
        <authorList>
            <person name="Varghese N."/>
            <person name="Submissions S."/>
        </authorList>
    </citation>
    <scope>NUCLEOTIDE SEQUENCE [LARGE SCALE GENOMIC DNA]</scope>
    <source>
        <strain evidence="5">DSM 16219</strain>
    </source>
</reference>
<dbReference type="Gene3D" id="3.10.580.10">
    <property type="entry name" value="CBS-domain"/>
    <property type="match status" value="1"/>
</dbReference>
<dbReference type="SUPFAM" id="SSF54631">
    <property type="entry name" value="CBS-domain pair"/>
    <property type="match status" value="1"/>
</dbReference>
<feature type="domain" description="CBS" evidence="3">
    <location>
        <begin position="71"/>
        <end position="132"/>
    </location>
</feature>
<dbReference type="Proteomes" id="UP000183994">
    <property type="component" value="Unassembled WGS sequence"/>
</dbReference>
<proteinExistence type="predicted"/>
<dbReference type="InterPro" id="IPR046342">
    <property type="entry name" value="CBS_dom_sf"/>
</dbReference>
<evidence type="ECO:0000313" key="5">
    <source>
        <dbReference type="Proteomes" id="UP000183994"/>
    </source>
</evidence>
<dbReference type="RefSeq" id="WP_073473075.1">
    <property type="nucleotide sequence ID" value="NZ_FQZU01000003.1"/>
</dbReference>
<keyword evidence="1" id="KW-0677">Repeat</keyword>
<dbReference type="InterPro" id="IPR051462">
    <property type="entry name" value="CBS_domain-containing"/>
</dbReference>
<evidence type="ECO:0000313" key="4">
    <source>
        <dbReference type="EMBL" id="SHI95583.1"/>
    </source>
</evidence>
<feature type="domain" description="CBS" evidence="3">
    <location>
        <begin position="7"/>
        <end position="65"/>
    </location>
</feature>
<evidence type="ECO:0000259" key="3">
    <source>
        <dbReference type="PROSITE" id="PS51371"/>
    </source>
</evidence>
<dbReference type="Pfam" id="PF00571">
    <property type="entry name" value="CBS"/>
    <property type="match status" value="2"/>
</dbReference>
<accession>A0A1M6FD58</accession>
<dbReference type="PANTHER" id="PTHR48108">
    <property type="entry name" value="CBS DOMAIN-CONTAINING PROTEIN CBSX2, CHLOROPLASTIC"/>
    <property type="match status" value="1"/>
</dbReference>
<protein>
    <submittedName>
        <fullName evidence="4">Acetoin utilization protein AcuB</fullName>
    </submittedName>
</protein>
<dbReference type="AlphaFoldDB" id="A0A1M6FD58"/>